<proteinExistence type="inferred from homology"/>
<dbReference type="AlphaFoldDB" id="A0A3B1CWP6"/>
<dbReference type="GO" id="GO:0020037">
    <property type="term" value="F:heme binding"/>
    <property type="evidence" value="ECO:0007669"/>
    <property type="project" value="InterPro"/>
</dbReference>
<feature type="domain" description="Cytochrome c-type biogenesis protein CcmF C-terminal" evidence="12">
    <location>
        <begin position="314"/>
        <end position="641"/>
    </location>
</feature>
<dbReference type="PANTHER" id="PTHR43653">
    <property type="entry name" value="CYTOCHROME C ASSEMBLY PROTEIN-RELATED"/>
    <property type="match status" value="1"/>
</dbReference>
<keyword evidence="5 10" id="KW-0812">Transmembrane</keyword>
<evidence type="ECO:0000256" key="10">
    <source>
        <dbReference type="SAM" id="Phobius"/>
    </source>
</evidence>
<protein>
    <submittedName>
        <fullName evidence="13">Cytochrome c heme lyase subunit CcmF</fullName>
    </submittedName>
</protein>
<dbReference type="Pfam" id="PF01578">
    <property type="entry name" value="Cytochrom_C_asm"/>
    <property type="match status" value="1"/>
</dbReference>
<dbReference type="Pfam" id="PF16327">
    <property type="entry name" value="CcmF_C"/>
    <property type="match status" value="1"/>
</dbReference>
<dbReference type="InterPro" id="IPR003568">
    <property type="entry name" value="Cyt_c_biogenesis_CcmF"/>
</dbReference>
<evidence type="ECO:0000256" key="2">
    <source>
        <dbReference type="ARBA" id="ARBA00009186"/>
    </source>
</evidence>
<keyword evidence="3" id="KW-1003">Cell membrane</keyword>
<feature type="transmembrane region" description="Helical" evidence="10">
    <location>
        <begin position="450"/>
        <end position="467"/>
    </location>
</feature>
<dbReference type="PANTHER" id="PTHR43653:SF1">
    <property type="entry name" value="CYTOCHROME C-TYPE BIOGENESIS PROTEIN CCMF"/>
    <property type="match status" value="1"/>
</dbReference>
<feature type="transmembrane region" description="Helical" evidence="10">
    <location>
        <begin position="95"/>
        <end position="112"/>
    </location>
</feature>
<comment type="function">
    <text evidence="9">Required for the biogenesis of c-type cytochromes. Possible subunit of a heme lyase.</text>
</comment>
<evidence type="ECO:0000313" key="13">
    <source>
        <dbReference type="EMBL" id="VAX28294.1"/>
    </source>
</evidence>
<dbReference type="GO" id="GO:0017004">
    <property type="term" value="P:cytochrome complex assembly"/>
    <property type="evidence" value="ECO:0007669"/>
    <property type="project" value="UniProtKB-KW"/>
</dbReference>
<comment type="subcellular location">
    <subcellularLocation>
        <location evidence="1">Cell inner membrane</location>
        <topology evidence="1">Multi-pass membrane protein</topology>
    </subcellularLocation>
</comment>
<dbReference type="InterPro" id="IPR003567">
    <property type="entry name" value="Cyt_c_biogenesis"/>
</dbReference>
<gene>
    <name evidence="13" type="ORF">MNBD_NITROSPIRAE02-934</name>
</gene>
<name>A0A3B1CWP6_9ZZZZ</name>
<feature type="transmembrane region" description="Helical" evidence="10">
    <location>
        <begin position="350"/>
        <end position="375"/>
    </location>
</feature>
<feature type="transmembrane region" description="Helical" evidence="10">
    <location>
        <begin position="395"/>
        <end position="413"/>
    </location>
</feature>
<evidence type="ECO:0000256" key="9">
    <source>
        <dbReference type="ARBA" id="ARBA00037230"/>
    </source>
</evidence>
<evidence type="ECO:0000259" key="11">
    <source>
        <dbReference type="Pfam" id="PF01578"/>
    </source>
</evidence>
<dbReference type="InterPro" id="IPR032523">
    <property type="entry name" value="CcmF_C"/>
</dbReference>
<evidence type="ECO:0000256" key="5">
    <source>
        <dbReference type="ARBA" id="ARBA00022692"/>
    </source>
</evidence>
<feature type="transmembrane region" description="Helical" evidence="10">
    <location>
        <begin position="40"/>
        <end position="61"/>
    </location>
</feature>
<reference evidence="13" key="1">
    <citation type="submission" date="2018-06" db="EMBL/GenBank/DDBJ databases">
        <authorList>
            <person name="Zhirakovskaya E."/>
        </authorList>
    </citation>
    <scope>NUCLEOTIDE SEQUENCE</scope>
</reference>
<feature type="transmembrane region" description="Helical" evidence="10">
    <location>
        <begin position="170"/>
        <end position="191"/>
    </location>
</feature>
<feature type="transmembrane region" description="Helical" evidence="10">
    <location>
        <begin position="246"/>
        <end position="264"/>
    </location>
</feature>
<comment type="similarity">
    <text evidence="2">Belongs to the CcmF/CycK/Ccl1/NrfE/CcsA family.</text>
</comment>
<evidence type="ECO:0000256" key="1">
    <source>
        <dbReference type="ARBA" id="ARBA00004429"/>
    </source>
</evidence>
<dbReference type="EMBL" id="UOGH01000081">
    <property type="protein sequence ID" value="VAX28294.1"/>
    <property type="molecule type" value="Genomic_DNA"/>
</dbReference>
<feature type="transmembrane region" description="Helical" evidence="10">
    <location>
        <begin position="124"/>
        <end position="150"/>
    </location>
</feature>
<keyword evidence="13" id="KW-0456">Lyase</keyword>
<evidence type="ECO:0000256" key="4">
    <source>
        <dbReference type="ARBA" id="ARBA00022519"/>
    </source>
</evidence>
<accession>A0A3B1CWP6</accession>
<evidence type="ECO:0000256" key="8">
    <source>
        <dbReference type="ARBA" id="ARBA00023136"/>
    </source>
</evidence>
<feature type="transmembrane region" description="Helical" evidence="10">
    <location>
        <begin position="276"/>
        <end position="297"/>
    </location>
</feature>
<keyword evidence="7 10" id="KW-1133">Transmembrane helix</keyword>
<dbReference type="PRINTS" id="PR01411">
    <property type="entry name" value="CCMFBIOGNSIS"/>
</dbReference>
<feature type="transmembrane region" description="Helical" evidence="10">
    <location>
        <begin position="6"/>
        <end position="28"/>
    </location>
</feature>
<feature type="transmembrane region" description="Helical" evidence="10">
    <location>
        <begin position="621"/>
        <end position="641"/>
    </location>
</feature>
<organism evidence="13">
    <name type="scientific">hydrothermal vent metagenome</name>
    <dbReference type="NCBI Taxonomy" id="652676"/>
    <lineage>
        <taxon>unclassified sequences</taxon>
        <taxon>metagenomes</taxon>
        <taxon>ecological metagenomes</taxon>
    </lineage>
</organism>
<feature type="transmembrane region" description="Helical" evidence="10">
    <location>
        <begin position="497"/>
        <end position="519"/>
    </location>
</feature>
<feature type="transmembrane region" description="Helical" evidence="10">
    <location>
        <begin position="212"/>
        <end position="231"/>
    </location>
</feature>
<dbReference type="GO" id="GO:0005886">
    <property type="term" value="C:plasma membrane"/>
    <property type="evidence" value="ECO:0007669"/>
    <property type="project" value="UniProtKB-SubCell"/>
</dbReference>
<evidence type="ECO:0000256" key="3">
    <source>
        <dbReference type="ARBA" id="ARBA00022475"/>
    </source>
</evidence>
<evidence type="ECO:0000256" key="6">
    <source>
        <dbReference type="ARBA" id="ARBA00022748"/>
    </source>
</evidence>
<evidence type="ECO:0000259" key="12">
    <source>
        <dbReference type="Pfam" id="PF16327"/>
    </source>
</evidence>
<feature type="transmembrane region" description="Helical" evidence="10">
    <location>
        <begin position="425"/>
        <end position="444"/>
    </location>
</feature>
<feature type="transmembrane region" description="Helical" evidence="10">
    <location>
        <begin position="309"/>
        <end position="329"/>
    </location>
</feature>
<keyword evidence="8 10" id="KW-0472">Membrane</keyword>
<dbReference type="InterPro" id="IPR002541">
    <property type="entry name" value="Cyt_c_assembly"/>
</dbReference>
<dbReference type="PRINTS" id="PR01410">
    <property type="entry name" value="CCBIOGENESIS"/>
</dbReference>
<dbReference type="GO" id="GO:0015232">
    <property type="term" value="F:heme transmembrane transporter activity"/>
    <property type="evidence" value="ECO:0007669"/>
    <property type="project" value="InterPro"/>
</dbReference>
<dbReference type="GO" id="GO:0016829">
    <property type="term" value="F:lyase activity"/>
    <property type="evidence" value="ECO:0007669"/>
    <property type="project" value="UniProtKB-KW"/>
</dbReference>
<evidence type="ECO:0000256" key="7">
    <source>
        <dbReference type="ARBA" id="ARBA00022989"/>
    </source>
</evidence>
<keyword evidence="6" id="KW-0201">Cytochrome c-type biogenesis</keyword>
<keyword evidence="4" id="KW-0997">Cell inner membrane</keyword>
<sequence length="654" mass="73316">MVNFGNLSQVFAFIFSLASMAFLLTGLMKNDMRFIESGRRSLYGLALFTTLASIALGYLFVTDNFQVEYVASYSDRALPMFYKVTAFWAGQKGSLLFWAWVLTIFTAIVVRNTRTDLKSRNTPYIYLVLASTASFFLLLLTSLSNPFALLGFIPKDGQGLNPMLQNPGMIFHPPTLFLGYIGFTIPFAYAVSAMVIGKLDETWLRKTRRWNVLSWVFLTIGIILGGQWAYVELGWGGYWAWDPVENASFIPWLIATAFIHSAIIQERRNIMKVWNMVLIVLTFVSCLFGTYLVRSGVLQSVHDFGATGLGGYFLVFMITILLGGIYLIAESYNDLRTKHSLESYLSRESTFLFNNVLFLAIAFSTLFGTIFPLISEAVTGNKLTVSQPFFNQVNTPLFLILLLLTGICPLIGWRKASADNLRKNFLVPALAAVIGAIALFIAGIREFYPLTAFSLSIFVIVTIFNEFRGGTMARRKLTGEPVFTAFPRLLYKMRRRYGGYIVHLGVVIIVIGITGSSAYKLEAQGTLFKGESIKIGDYELRYDDFRGYRDRNRDIYAATLKVFKNGKPAGTISPERRYYINAEKPTTEVSLRTGLIEDLYVTMPGIGENEEITLKVTVNPLLIWIWIGGFLMVAGGIIAILPNRKKKGGSNEID</sequence>
<feature type="domain" description="Cytochrome c assembly protein" evidence="11">
    <location>
        <begin position="91"/>
        <end position="295"/>
    </location>
</feature>